<dbReference type="Pfam" id="PF00128">
    <property type="entry name" value="Alpha-amylase"/>
    <property type="match status" value="1"/>
</dbReference>
<comment type="caution">
    <text evidence="3">The sequence shown here is derived from an EMBL/GenBank/DDBJ whole genome shotgun (WGS) entry which is preliminary data.</text>
</comment>
<protein>
    <submittedName>
        <fullName evidence="3">Glycogen debranching enzyme</fullName>
    </submittedName>
</protein>
<dbReference type="InterPro" id="IPR013783">
    <property type="entry name" value="Ig-like_fold"/>
</dbReference>
<evidence type="ECO:0000313" key="4">
    <source>
        <dbReference type="Proteomes" id="UP000018896"/>
    </source>
</evidence>
<dbReference type="InterPro" id="IPR013780">
    <property type="entry name" value="Glyco_hydro_b"/>
</dbReference>
<dbReference type="SMART" id="SM00642">
    <property type="entry name" value="Aamy"/>
    <property type="match status" value="1"/>
</dbReference>
<evidence type="ECO:0000256" key="1">
    <source>
        <dbReference type="ARBA" id="ARBA00008061"/>
    </source>
</evidence>
<reference evidence="3 4" key="1">
    <citation type="journal article" date="2014" name="Genome Announc.">
        <title>Draft Genome Sequences of Three Alkaliphilic Bacillus Strains, Bacillus wakoensis JCM 9140T, Bacillus akibai JCM 9157T, and Bacillus hemicellulosilyticus JCM 9152T.</title>
        <authorList>
            <person name="Yuki M."/>
            <person name="Oshima K."/>
            <person name="Suda W."/>
            <person name="Oshida Y."/>
            <person name="Kitamura K."/>
            <person name="Iida T."/>
            <person name="Hattori M."/>
            <person name="Ohkuma M."/>
        </authorList>
    </citation>
    <scope>NUCLEOTIDE SEQUENCE [LARGE SCALE GENOMIC DNA]</scope>
    <source>
        <strain evidence="3 4">JCM 9157</strain>
    </source>
</reference>
<sequence length="711" mass="82473">MKQKKEPFVNYRLEKAELVTVDTIRVIVESSHEIDRNGWSMINSDGEYPLNVIVLEGKKVELSLGFPFPFGENSYVMYKGIACYLEITEAVRTKEFDDLFYYDGKDLGVHYQKEKANFAVWAPTATRLNVIIFQHWYEEKGVAHSCQRDEKGVWRLELEGNHEGNWYLFEVYVNQTWRQVVDPYAKFLCVNGEKAMIGDLSLTEPDHWPDLFNLTKNDVVIYELHIRDFTISPTNGIENKGRYLGLAETGLKDKDMLATGLDYLTNLGITHVELLPVQEYGSVDESNRDDEYNWGYDTTHFFVPEGSYASDPYDGQKRIREFKQLIAALHEKQLRVIMDVVFNHVYIWEESALDLLVPGYFFRYTPENEISDGTGVGNDFASERKMARKMIVDAICYWLKEYRVDGFRFDLMGILDIETMKQVREEATKINEDVLIFGEGWNLPTAYPVEKRAVMEQALALDGVGFFQDKFRDGLKGSTFNIKEPGFISGHEKDSHAIVHGIKGSIGDFKEPIQAINYVEAHDNHTLWDKLKLVHPYERRSLLVKRQLLATSIILLSQGIPFIHAGQEWFRTKHGVENSYNQPDWINAFDWNQRAYFNEHVEYVQKLIRIRRNHPAFRLETYELINKHLEIIKAEPQCIAYQLKDLGKLDDWKDIIVIHNASFDKQHFFLPENKNWQVFVDDSSVSLIPLDKIGEDCVQVSPLSTFVLASL</sequence>
<organism evidence="3 4">
    <name type="scientific">Halalkalibacter akibai (strain ATCC 43226 / DSM 21942 / CIP 109018 / JCM 9157 / 1139)</name>
    <name type="common">Bacillus akibai</name>
    <dbReference type="NCBI Taxonomy" id="1236973"/>
    <lineage>
        <taxon>Bacteria</taxon>
        <taxon>Bacillati</taxon>
        <taxon>Bacillota</taxon>
        <taxon>Bacilli</taxon>
        <taxon>Bacillales</taxon>
        <taxon>Bacillaceae</taxon>
        <taxon>Halalkalibacter</taxon>
    </lineage>
</organism>
<dbReference type="Gene3D" id="3.20.20.80">
    <property type="entry name" value="Glycosidases"/>
    <property type="match status" value="1"/>
</dbReference>
<dbReference type="Gene3D" id="2.60.40.2320">
    <property type="match status" value="1"/>
</dbReference>
<dbReference type="Proteomes" id="UP000018896">
    <property type="component" value="Unassembled WGS sequence"/>
</dbReference>
<dbReference type="OrthoDB" id="9761875at2"/>
<dbReference type="InterPro" id="IPR006047">
    <property type="entry name" value="GH13_cat_dom"/>
</dbReference>
<evidence type="ECO:0000313" key="3">
    <source>
        <dbReference type="EMBL" id="GAE34196.1"/>
    </source>
</evidence>
<dbReference type="Pfam" id="PF21653">
    <property type="entry name" value="pulA_all-beta"/>
    <property type="match status" value="1"/>
</dbReference>
<dbReference type="GO" id="GO:0004553">
    <property type="term" value="F:hydrolase activity, hydrolyzing O-glycosyl compounds"/>
    <property type="evidence" value="ECO:0007669"/>
    <property type="project" value="InterPro"/>
</dbReference>
<dbReference type="AlphaFoldDB" id="W4QQ41"/>
<dbReference type="InterPro" id="IPR011840">
    <property type="entry name" value="PulA_typeI"/>
</dbReference>
<dbReference type="EMBL" id="BAUV01000006">
    <property type="protein sequence ID" value="GAE34196.1"/>
    <property type="molecule type" value="Genomic_DNA"/>
</dbReference>
<dbReference type="InterPro" id="IPR017853">
    <property type="entry name" value="GH"/>
</dbReference>
<name>W4QQ41_HALA3</name>
<dbReference type="GO" id="GO:0005975">
    <property type="term" value="P:carbohydrate metabolic process"/>
    <property type="evidence" value="ECO:0007669"/>
    <property type="project" value="InterPro"/>
</dbReference>
<dbReference type="SUPFAM" id="SSF51445">
    <property type="entry name" value="(Trans)glycosidases"/>
    <property type="match status" value="1"/>
</dbReference>
<dbReference type="eggNOG" id="COG1523">
    <property type="taxonomic scope" value="Bacteria"/>
</dbReference>
<dbReference type="NCBIfam" id="TIGR02104">
    <property type="entry name" value="pulA_typeI"/>
    <property type="match status" value="1"/>
</dbReference>
<feature type="domain" description="Glycosyl hydrolase family 13 catalytic" evidence="2">
    <location>
        <begin position="206"/>
        <end position="611"/>
    </location>
</feature>
<dbReference type="SUPFAM" id="SSF81296">
    <property type="entry name" value="E set domains"/>
    <property type="match status" value="1"/>
</dbReference>
<dbReference type="InterPro" id="IPR014756">
    <property type="entry name" value="Ig_E-set"/>
</dbReference>
<proteinExistence type="inferred from homology"/>
<dbReference type="CDD" id="cd11341">
    <property type="entry name" value="AmyAc_Pullulanase_LD-like"/>
    <property type="match status" value="1"/>
</dbReference>
<dbReference type="STRING" id="1236973.JCM9157_1239"/>
<dbReference type="RefSeq" id="WP_035662977.1">
    <property type="nucleotide sequence ID" value="NZ_BAUV01000006.1"/>
</dbReference>
<dbReference type="Gene3D" id="2.60.40.10">
    <property type="entry name" value="Immunoglobulins"/>
    <property type="match status" value="1"/>
</dbReference>
<dbReference type="SMR" id="W4QQ41"/>
<dbReference type="InterPro" id="IPR004193">
    <property type="entry name" value="Glyco_hydro_13_N"/>
</dbReference>
<keyword evidence="4" id="KW-1185">Reference proteome</keyword>
<accession>W4QQ41</accession>
<dbReference type="InterPro" id="IPR049117">
    <property type="entry name" value="pulA_all-beta"/>
</dbReference>
<dbReference type="CDD" id="cd02860">
    <property type="entry name" value="E_set_Pullulanase"/>
    <property type="match status" value="1"/>
</dbReference>
<evidence type="ECO:0000259" key="2">
    <source>
        <dbReference type="SMART" id="SM00642"/>
    </source>
</evidence>
<gene>
    <name evidence="3" type="ORF">JCM9157_1239</name>
</gene>
<dbReference type="Gene3D" id="2.60.40.1180">
    <property type="entry name" value="Golgi alpha-mannosidase II"/>
    <property type="match status" value="1"/>
</dbReference>
<comment type="similarity">
    <text evidence="1">Belongs to the glycosyl hydrolase 13 family.</text>
</comment>
<dbReference type="PANTHER" id="PTHR43002">
    <property type="entry name" value="GLYCOGEN DEBRANCHING ENZYME"/>
    <property type="match status" value="1"/>
</dbReference>
<dbReference type="Pfam" id="PF02922">
    <property type="entry name" value="CBM_48"/>
    <property type="match status" value="1"/>
</dbReference>